<dbReference type="GO" id="GO:0005737">
    <property type="term" value="C:cytoplasm"/>
    <property type="evidence" value="ECO:0007669"/>
    <property type="project" value="TreeGrafter"/>
</dbReference>
<dbReference type="InterPro" id="IPR051842">
    <property type="entry name" value="uS12_prolyl_hydroxylase"/>
</dbReference>
<dbReference type="PANTHER" id="PTHR12117:SF0">
    <property type="entry name" value="PROLYL 3-HYDROXYLASE OGFOD1"/>
    <property type="match status" value="1"/>
</dbReference>
<dbReference type="InterPro" id="IPR044862">
    <property type="entry name" value="Pro_4_hyd_alph_FE2OG_OXY"/>
</dbReference>
<feature type="domain" description="Prolyl 4-hydroxylase alpha subunit" evidence="4">
    <location>
        <begin position="33"/>
        <end position="218"/>
    </location>
</feature>
<sequence length="269" mass="31259">MNPQASIALFNPRLFEEHTIAQLQNEFNTAQPYRHIVIDNFLQTDFAEKLYEHFPPTKVLRKHYDGINERKAEGANFEDFHPDFSRLREALMSPEFYAWVSRVTGIQDVFITNDHLGVGLHEGDNGSFLDVHIDFNIHPEKDVHRRLNLLIYMNRHWEPHYGGDLELWNAEVTECVKKVPPAFNRAVIFETSEISYHGYSRIQVPEGMSRKSVYAYFYTTERADAVPYHDTIFKARPQDSTVKKLVTPVKERLKNSVKAALKKVGIVLK</sequence>
<dbReference type="RefSeq" id="WP_166919423.1">
    <property type="nucleotide sequence ID" value="NZ_JAASRN010000002.1"/>
</dbReference>
<dbReference type="EMBL" id="JAASRN010000002">
    <property type="protein sequence ID" value="NIK74085.1"/>
    <property type="molecule type" value="Genomic_DNA"/>
</dbReference>
<keyword evidence="2" id="KW-0223">Dioxygenase</keyword>
<dbReference type="SMART" id="SM00702">
    <property type="entry name" value="P4Hc"/>
    <property type="match status" value="1"/>
</dbReference>
<dbReference type="GO" id="GO:0006449">
    <property type="term" value="P:regulation of translational termination"/>
    <property type="evidence" value="ECO:0007669"/>
    <property type="project" value="TreeGrafter"/>
</dbReference>
<organism evidence="5 6">
    <name type="scientific">Thermonema lapsum</name>
    <dbReference type="NCBI Taxonomy" id="28195"/>
    <lineage>
        <taxon>Bacteria</taxon>
        <taxon>Pseudomonadati</taxon>
        <taxon>Bacteroidota</taxon>
        <taxon>Cytophagia</taxon>
        <taxon>Cytophagales</taxon>
        <taxon>Thermonemataceae</taxon>
        <taxon>Thermonema</taxon>
    </lineage>
</organism>
<comment type="cofactor">
    <cofactor evidence="1">
        <name>L-ascorbate</name>
        <dbReference type="ChEBI" id="CHEBI:38290"/>
    </cofactor>
</comment>
<evidence type="ECO:0000313" key="5">
    <source>
        <dbReference type="EMBL" id="NIK74085.1"/>
    </source>
</evidence>
<dbReference type="InterPro" id="IPR006620">
    <property type="entry name" value="Pro_4_hyd_alph"/>
</dbReference>
<gene>
    <name evidence="5" type="ORF">FHS56_001598</name>
</gene>
<evidence type="ECO:0000313" key="6">
    <source>
        <dbReference type="Proteomes" id="UP000537126"/>
    </source>
</evidence>
<reference evidence="5 6" key="1">
    <citation type="submission" date="2020-03" db="EMBL/GenBank/DDBJ databases">
        <title>Genomic Encyclopedia of Type Strains, Phase IV (KMG-IV): sequencing the most valuable type-strain genomes for metagenomic binning, comparative biology and taxonomic classification.</title>
        <authorList>
            <person name="Goeker M."/>
        </authorList>
    </citation>
    <scope>NUCLEOTIDE SEQUENCE [LARGE SCALE GENOMIC DNA]</scope>
    <source>
        <strain evidence="5 6">DSM 5718</strain>
    </source>
</reference>
<dbReference type="GO" id="GO:0005506">
    <property type="term" value="F:iron ion binding"/>
    <property type="evidence" value="ECO:0007669"/>
    <property type="project" value="InterPro"/>
</dbReference>
<evidence type="ECO:0000256" key="1">
    <source>
        <dbReference type="ARBA" id="ARBA00001961"/>
    </source>
</evidence>
<keyword evidence="3" id="KW-0560">Oxidoreductase</keyword>
<dbReference type="Gene3D" id="2.60.120.620">
    <property type="entry name" value="q2cbj1_9rhob like domain"/>
    <property type="match status" value="1"/>
</dbReference>
<evidence type="ECO:0000256" key="3">
    <source>
        <dbReference type="ARBA" id="ARBA00023002"/>
    </source>
</evidence>
<dbReference type="Pfam" id="PF13640">
    <property type="entry name" value="2OG-FeII_Oxy_3"/>
    <property type="match status" value="1"/>
</dbReference>
<dbReference type="AlphaFoldDB" id="A0A846MRJ6"/>
<dbReference type="GO" id="GO:0031418">
    <property type="term" value="F:L-ascorbic acid binding"/>
    <property type="evidence" value="ECO:0007669"/>
    <property type="project" value="InterPro"/>
</dbReference>
<dbReference type="Proteomes" id="UP000537126">
    <property type="component" value="Unassembled WGS sequence"/>
</dbReference>
<comment type="caution">
    <text evidence="5">The sequence shown here is derived from an EMBL/GenBank/DDBJ whole genome shotgun (WGS) entry which is preliminary data.</text>
</comment>
<proteinExistence type="predicted"/>
<accession>A0A846MRJ6</accession>
<dbReference type="PANTHER" id="PTHR12117">
    <property type="entry name" value="HISTONE ACETYLTRANSFERASE COMPLEX"/>
    <property type="match status" value="1"/>
</dbReference>
<evidence type="ECO:0000256" key="2">
    <source>
        <dbReference type="ARBA" id="ARBA00022964"/>
    </source>
</evidence>
<name>A0A846MRJ6_9BACT</name>
<keyword evidence="6" id="KW-1185">Reference proteome</keyword>
<protein>
    <submittedName>
        <fullName evidence="5">Rps23 Pro-64 3,4-dihydroxylase Tpa1-like proline 4-hydroxylase</fullName>
    </submittedName>
</protein>
<dbReference type="GO" id="GO:0031543">
    <property type="term" value="F:peptidyl-proline dioxygenase activity"/>
    <property type="evidence" value="ECO:0007669"/>
    <property type="project" value="TreeGrafter"/>
</dbReference>
<evidence type="ECO:0000259" key="4">
    <source>
        <dbReference type="SMART" id="SM00702"/>
    </source>
</evidence>